<dbReference type="Proteomes" id="UP000031036">
    <property type="component" value="Unassembled WGS sequence"/>
</dbReference>
<protein>
    <submittedName>
        <fullName evidence="2">Uncharacterized protein</fullName>
    </submittedName>
</protein>
<name>A0A0B2USP5_TOXCA</name>
<keyword evidence="3" id="KW-1185">Reference proteome</keyword>
<evidence type="ECO:0000256" key="1">
    <source>
        <dbReference type="SAM" id="MobiDB-lite"/>
    </source>
</evidence>
<comment type="caution">
    <text evidence="2">The sequence shown here is derived from an EMBL/GenBank/DDBJ whole genome shotgun (WGS) entry which is preliminary data.</text>
</comment>
<organism evidence="2 3">
    <name type="scientific">Toxocara canis</name>
    <name type="common">Canine roundworm</name>
    <dbReference type="NCBI Taxonomy" id="6265"/>
    <lineage>
        <taxon>Eukaryota</taxon>
        <taxon>Metazoa</taxon>
        <taxon>Ecdysozoa</taxon>
        <taxon>Nematoda</taxon>
        <taxon>Chromadorea</taxon>
        <taxon>Rhabditida</taxon>
        <taxon>Spirurina</taxon>
        <taxon>Ascaridomorpha</taxon>
        <taxon>Ascaridoidea</taxon>
        <taxon>Toxocaridae</taxon>
        <taxon>Toxocara</taxon>
    </lineage>
</organism>
<accession>A0A0B2USP5</accession>
<evidence type="ECO:0000313" key="3">
    <source>
        <dbReference type="Proteomes" id="UP000031036"/>
    </source>
</evidence>
<feature type="region of interest" description="Disordered" evidence="1">
    <location>
        <begin position="42"/>
        <end position="65"/>
    </location>
</feature>
<evidence type="ECO:0000313" key="2">
    <source>
        <dbReference type="EMBL" id="KHN74051.1"/>
    </source>
</evidence>
<reference evidence="2 3" key="1">
    <citation type="submission" date="2014-11" db="EMBL/GenBank/DDBJ databases">
        <title>Genetic blueprint of the zoonotic pathogen Toxocara canis.</title>
        <authorList>
            <person name="Zhu X.-Q."/>
            <person name="Korhonen P.K."/>
            <person name="Cai H."/>
            <person name="Young N.D."/>
            <person name="Nejsum P."/>
            <person name="von Samson-Himmelstjerna G."/>
            <person name="Boag P.R."/>
            <person name="Tan P."/>
            <person name="Li Q."/>
            <person name="Min J."/>
            <person name="Yang Y."/>
            <person name="Wang X."/>
            <person name="Fang X."/>
            <person name="Hall R.S."/>
            <person name="Hofmann A."/>
            <person name="Sternberg P.W."/>
            <person name="Jex A.R."/>
            <person name="Gasser R.B."/>
        </authorList>
    </citation>
    <scope>NUCLEOTIDE SEQUENCE [LARGE SCALE GENOMIC DNA]</scope>
    <source>
        <strain evidence="2">PN_DK_2014</strain>
    </source>
</reference>
<sequence length="117" mass="12887">MGNKAQDQRSSSLVRMLVTGRGSHESLYMRRRCTINVACETSDSLGNKDRGKLSSYNRMDDLPPVLSNQVQPELAAGSQGSQEAKRCCPLVLGNFAGSSLPFVEAKKFPRELLCKHE</sequence>
<dbReference type="AlphaFoldDB" id="A0A0B2USP5"/>
<gene>
    <name evidence="2" type="ORF">Tcan_08040</name>
</gene>
<dbReference type="EMBL" id="JPKZ01002980">
    <property type="protein sequence ID" value="KHN74051.1"/>
    <property type="molecule type" value="Genomic_DNA"/>
</dbReference>
<proteinExistence type="predicted"/>